<dbReference type="EMBL" id="CALNXJ010000085">
    <property type="protein sequence ID" value="CAH3162444.1"/>
    <property type="molecule type" value="Genomic_DNA"/>
</dbReference>
<dbReference type="AlphaFoldDB" id="A0AAU9XZ52"/>
<comment type="caution">
    <text evidence="1">The sequence shown here is derived from an EMBL/GenBank/DDBJ whole genome shotgun (WGS) entry which is preliminary data.</text>
</comment>
<dbReference type="InterPro" id="IPR043136">
    <property type="entry name" value="B30.2/SPRY_sf"/>
</dbReference>
<evidence type="ECO:0000313" key="1">
    <source>
        <dbReference type="EMBL" id="CAH3162444.1"/>
    </source>
</evidence>
<gene>
    <name evidence="1" type="ORF">PMEA_00034266</name>
</gene>
<dbReference type="Proteomes" id="UP001159428">
    <property type="component" value="Unassembled WGS sequence"/>
</dbReference>
<keyword evidence="2" id="KW-1185">Reference proteome</keyword>
<evidence type="ECO:0000313" key="2">
    <source>
        <dbReference type="Proteomes" id="UP001159428"/>
    </source>
</evidence>
<protein>
    <submittedName>
        <fullName evidence="1">Uncharacterized protein</fullName>
    </submittedName>
</protein>
<sequence>LQVLIQETGERRIAALGAVHESYDCHKMPGWDSGTVGYHIDEGKIFETGFHKLGREVEGAMAYRGDLIACEVDFRGVLEGKVSVLFFLNGIEIRVLQCSIPREINYFLSFHWDLKALQCSP</sequence>
<dbReference type="Gene3D" id="2.60.120.920">
    <property type="match status" value="1"/>
</dbReference>
<organism evidence="1 2">
    <name type="scientific">Pocillopora meandrina</name>
    <dbReference type="NCBI Taxonomy" id="46732"/>
    <lineage>
        <taxon>Eukaryota</taxon>
        <taxon>Metazoa</taxon>
        <taxon>Cnidaria</taxon>
        <taxon>Anthozoa</taxon>
        <taxon>Hexacorallia</taxon>
        <taxon>Scleractinia</taxon>
        <taxon>Astrocoeniina</taxon>
        <taxon>Pocilloporidae</taxon>
        <taxon>Pocillopora</taxon>
    </lineage>
</organism>
<proteinExistence type="predicted"/>
<feature type="non-terminal residue" evidence="1">
    <location>
        <position position="1"/>
    </location>
</feature>
<accession>A0AAU9XZ52</accession>
<reference evidence="1 2" key="1">
    <citation type="submission" date="2022-05" db="EMBL/GenBank/DDBJ databases">
        <authorList>
            <consortium name="Genoscope - CEA"/>
            <person name="William W."/>
        </authorList>
    </citation>
    <scope>NUCLEOTIDE SEQUENCE [LARGE SCALE GENOMIC DNA]</scope>
</reference>
<name>A0AAU9XZ52_9CNID</name>
<feature type="non-terminal residue" evidence="1">
    <location>
        <position position="121"/>
    </location>
</feature>